<dbReference type="GO" id="GO:0000271">
    <property type="term" value="P:polysaccharide biosynthetic process"/>
    <property type="evidence" value="ECO:0007669"/>
    <property type="project" value="TreeGrafter"/>
</dbReference>
<gene>
    <name evidence="8" type="ordered locus">Rvan_3092</name>
</gene>
<dbReference type="Gene3D" id="2.60.120.10">
    <property type="entry name" value="Jelly Rolls"/>
    <property type="match status" value="1"/>
</dbReference>
<comment type="function">
    <text evidence="2 7">Catalyzes the epimerization of the C3' and C5'positions of dTDP-6-deoxy-D-xylo-4-hexulose, forming dTDP-6-deoxy-L-lyxo-4-hexulose.</text>
</comment>
<dbReference type="Proteomes" id="UP000001399">
    <property type="component" value="Chromosome"/>
</dbReference>
<keyword evidence="7 8" id="KW-0413">Isomerase</keyword>
<dbReference type="GO" id="GO:0005829">
    <property type="term" value="C:cytosol"/>
    <property type="evidence" value="ECO:0007669"/>
    <property type="project" value="TreeGrafter"/>
</dbReference>
<dbReference type="UniPathway" id="UPA00124"/>
<dbReference type="STRING" id="648757.Rvan_3092"/>
<dbReference type="OrthoDB" id="9800680at2"/>
<evidence type="ECO:0000256" key="5">
    <source>
        <dbReference type="PIRSR" id="PIRSR600888-1"/>
    </source>
</evidence>
<dbReference type="GO" id="GO:0008830">
    <property type="term" value="F:dTDP-4-dehydrorhamnose 3,5-epimerase activity"/>
    <property type="evidence" value="ECO:0007669"/>
    <property type="project" value="UniProtKB-UniRule"/>
</dbReference>
<evidence type="ECO:0000256" key="4">
    <source>
        <dbReference type="ARBA" id="ARBA00019595"/>
    </source>
</evidence>
<keyword evidence="9" id="KW-1185">Reference proteome</keyword>
<feature type="active site" description="Proton donor" evidence="5">
    <location>
        <position position="126"/>
    </location>
</feature>
<sequence>MTGEVLLIRPRRFEDDRGWFSETYNERNFRQAGLESRFVQDNHSLSREKYTLRGLHFQRPPFAQSKLVRCSKGRIFDVTVDIRIGSPSFGGWISTELSAEGGEQLFVPAGFLHGFLTLTPDTEIIYKVSDFYDGASDAGVRWDDPMIAVNWSLPEGVPPTLSAKDRALPLLAAIDSPFMFQPGDVPLTEAPRELRP</sequence>
<feature type="active site" description="Proton acceptor" evidence="5">
    <location>
        <position position="56"/>
    </location>
</feature>
<proteinExistence type="inferred from homology"/>
<dbReference type="NCBIfam" id="TIGR01221">
    <property type="entry name" value="rmlC"/>
    <property type="match status" value="1"/>
</dbReference>
<name>E3I0X2_RHOVT</name>
<evidence type="ECO:0000256" key="1">
    <source>
        <dbReference type="ARBA" id="ARBA00001298"/>
    </source>
</evidence>
<dbReference type="CDD" id="cd00438">
    <property type="entry name" value="cupin_RmlC"/>
    <property type="match status" value="1"/>
</dbReference>
<dbReference type="GO" id="GO:0019305">
    <property type="term" value="P:dTDP-rhamnose biosynthetic process"/>
    <property type="evidence" value="ECO:0007669"/>
    <property type="project" value="UniProtKB-UniRule"/>
</dbReference>
<dbReference type="SUPFAM" id="SSF51182">
    <property type="entry name" value="RmlC-like cupins"/>
    <property type="match status" value="1"/>
</dbReference>
<protein>
    <recommendedName>
        <fullName evidence="4 7">dTDP-4-dehydrorhamnose 3,5-epimerase</fullName>
        <ecNumber evidence="3 7">5.1.3.13</ecNumber>
    </recommendedName>
    <alternativeName>
        <fullName evidence="7">Thymidine diphospho-4-keto-rhamnose 3,5-epimerase</fullName>
    </alternativeName>
</protein>
<reference evidence="9" key="1">
    <citation type="journal article" date="2011" name="J. Bacteriol.">
        <title>Genome sequences of eight morphologically diverse alphaproteobacteria.</title>
        <authorList>
            <consortium name="US DOE Joint Genome Institute"/>
            <person name="Brown P.J."/>
            <person name="Kysela D.T."/>
            <person name="Buechlein A."/>
            <person name="Hemmerich C."/>
            <person name="Brun Y.V."/>
        </authorList>
    </citation>
    <scope>NUCLEOTIDE SEQUENCE [LARGE SCALE GENOMIC DNA]</scope>
    <source>
        <strain evidence="9">ATCC 17100 / ATH 3.1.1 / DSM 162 / LMG 4299</strain>
    </source>
</reference>
<comment type="catalytic activity">
    <reaction evidence="1 7">
        <text>dTDP-4-dehydro-6-deoxy-alpha-D-glucose = dTDP-4-dehydro-beta-L-rhamnose</text>
        <dbReference type="Rhea" id="RHEA:16969"/>
        <dbReference type="ChEBI" id="CHEBI:57649"/>
        <dbReference type="ChEBI" id="CHEBI:62830"/>
        <dbReference type="EC" id="5.1.3.13"/>
    </reaction>
</comment>
<evidence type="ECO:0000256" key="7">
    <source>
        <dbReference type="RuleBase" id="RU364069"/>
    </source>
</evidence>
<dbReference type="HOGENOM" id="CLU_090940_1_1_5"/>
<dbReference type="EC" id="5.1.3.13" evidence="3 7"/>
<dbReference type="KEGG" id="rva:Rvan_3092"/>
<evidence type="ECO:0000256" key="2">
    <source>
        <dbReference type="ARBA" id="ARBA00001997"/>
    </source>
</evidence>
<organism evidence="8 9">
    <name type="scientific">Rhodomicrobium vannielii (strain ATCC 17100 / DSM 162 / LMG 4299 / NCIMB 10020 / ATH 3.1.1)</name>
    <dbReference type="NCBI Taxonomy" id="648757"/>
    <lineage>
        <taxon>Bacteria</taxon>
        <taxon>Pseudomonadati</taxon>
        <taxon>Pseudomonadota</taxon>
        <taxon>Alphaproteobacteria</taxon>
        <taxon>Hyphomicrobiales</taxon>
        <taxon>Hyphomicrobiaceae</taxon>
        <taxon>Rhodomicrobium</taxon>
    </lineage>
</organism>
<dbReference type="InterPro" id="IPR014710">
    <property type="entry name" value="RmlC-like_jellyroll"/>
</dbReference>
<feature type="site" description="Participates in a stacking interaction with the thymidine ring of dTDP-4-oxo-6-deoxyglucose" evidence="6">
    <location>
        <position position="132"/>
    </location>
</feature>
<accession>E3I0X2</accession>
<dbReference type="AlphaFoldDB" id="E3I0X2"/>
<evidence type="ECO:0000256" key="6">
    <source>
        <dbReference type="PIRSR" id="PIRSR600888-3"/>
    </source>
</evidence>
<evidence type="ECO:0000256" key="3">
    <source>
        <dbReference type="ARBA" id="ARBA00012098"/>
    </source>
</evidence>
<evidence type="ECO:0000313" key="9">
    <source>
        <dbReference type="Proteomes" id="UP000001399"/>
    </source>
</evidence>
<dbReference type="PANTHER" id="PTHR21047">
    <property type="entry name" value="DTDP-6-DEOXY-D-GLUCOSE-3,5 EPIMERASE"/>
    <property type="match status" value="1"/>
</dbReference>
<comment type="subunit">
    <text evidence="7">Homodimer.</text>
</comment>
<comment type="similarity">
    <text evidence="7">Belongs to the dTDP-4-dehydrorhamnose 3,5-epimerase family.</text>
</comment>
<dbReference type="InterPro" id="IPR000888">
    <property type="entry name" value="RmlC-like"/>
</dbReference>
<dbReference type="eggNOG" id="COG1898">
    <property type="taxonomic scope" value="Bacteria"/>
</dbReference>
<dbReference type="EMBL" id="CP002292">
    <property type="protein sequence ID" value="ADP72295.1"/>
    <property type="molecule type" value="Genomic_DNA"/>
</dbReference>
<evidence type="ECO:0000313" key="8">
    <source>
        <dbReference type="EMBL" id="ADP72295.1"/>
    </source>
</evidence>
<comment type="pathway">
    <text evidence="7">Carbohydrate biosynthesis; dTDP-L-rhamnose biosynthesis.</text>
</comment>
<dbReference type="PANTHER" id="PTHR21047:SF2">
    <property type="entry name" value="THYMIDINE DIPHOSPHO-4-KETO-RHAMNOSE 3,5-EPIMERASE"/>
    <property type="match status" value="1"/>
</dbReference>
<dbReference type="RefSeq" id="WP_013420662.1">
    <property type="nucleotide sequence ID" value="NC_014664.1"/>
</dbReference>
<dbReference type="InterPro" id="IPR011051">
    <property type="entry name" value="RmlC_Cupin_sf"/>
</dbReference>
<dbReference type="Pfam" id="PF00908">
    <property type="entry name" value="dTDP_sugar_isom"/>
    <property type="match status" value="1"/>
</dbReference>